<organism evidence="2 3">
    <name type="scientific">Yersinia similis</name>
    <dbReference type="NCBI Taxonomy" id="367190"/>
    <lineage>
        <taxon>Bacteria</taxon>
        <taxon>Pseudomonadati</taxon>
        <taxon>Pseudomonadota</taxon>
        <taxon>Gammaproteobacteria</taxon>
        <taxon>Enterobacterales</taxon>
        <taxon>Yersiniaceae</taxon>
        <taxon>Yersinia</taxon>
    </lineage>
</organism>
<dbReference type="InterPro" id="IPR013762">
    <property type="entry name" value="Integrase-like_cat_sf"/>
</dbReference>
<gene>
    <name evidence="2" type="ORF">BF17_10020</name>
</gene>
<dbReference type="Gene3D" id="1.10.443.10">
    <property type="entry name" value="Intergrase catalytic core"/>
    <property type="match status" value="1"/>
</dbReference>
<protein>
    <submittedName>
        <fullName evidence="2">Integrase</fullName>
    </submittedName>
</protein>
<proteinExistence type="predicted"/>
<dbReference type="SUPFAM" id="SSF56349">
    <property type="entry name" value="DNA breaking-rejoining enzymes"/>
    <property type="match status" value="1"/>
</dbReference>
<evidence type="ECO:0000313" key="2">
    <source>
        <dbReference type="EMBL" id="AHK19603.1"/>
    </source>
</evidence>
<dbReference type="Proteomes" id="UP000019439">
    <property type="component" value="Chromosome"/>
</dbReference>
<dbReference type="InterPro" id="IPR011010">
    <property type="entry name" value="DNA_brk_join_enz"/>
</dbReference>
<accession>A0ABM5PXG6</accession>
<dbReference type="EMBL" id="CP007230">
    <property type="protein sequence ID" value="AHK19603.1"/>
    <property type="molecule type" value="Genomic_DNA"/>
</dbReference>
<evidence type="ECO:0000313" key="3">
    <source>
        <dbReference type="Proteomes" id="UP000019439"/>
    </source>
</evidence>
<name>A0ABM5PXG6_9GAMM</name>
<sequence>MSDGRSNRKAKVIPFIDRLERDRKANLRALVSKAKLMRPEGFESVVWDDPVWQVNAGRLVKLTGKNSKTASLAFLISPKLGSDPLSDSWETIAKALFVLRFHRKHQSAPNQRNFITAIGYVSYSAKQLGQDLARLTAEALDNACELISTHYSEATAYNLHKHVAEFGAHCDANGLCRVLLHYKYVKMKRPTSTGGLNHKRLDDPEVLETKSDKLVEPAVFRVIGELYLNVPKDHKYRFYILMLALFTCTGRRFSEVSLMPNQQLSFDDKGNAYIEYFPRKASRGDTFTPKRRLYLPTEVISIVGDVLVELADITEQARSTAKEMYEVGGPDLRFLATMPEDKRLYAADLTEMGISHSVLVSTGWLRKKNLAWLDRGALTKQGGKPGNPIYYTDKAGMKKYCFRDFSDAFLSVLHTDQFGKEYYLKDLLFIRTLGLSSGTYAHWLATSCSQSMFTTFLRYFPALAAEYASSSIEVDFTSHHFRHTLNTLLDEGGLSDLLQTEWFGRTNPRDTKAYQHTSREKRTLMLREDIKKGLVGGQLAEQIKVVPVEVQDAILKARIQAVHDVGTGICIHNFSQTPCERHLQCSADCKDYVWAKDDKGRLDEQKRQYALTALARKNAEKQLSSNKPKKSADWLVHNDKKLKTLAAQLADNGVEHFDPEQYLNEVEHG</sequence>
<dbReference type="GeneID" id="96663868"/>
<keyword evidence="3" id="KW-1185">Reference proteome</keyword>
<reference evidence="2 3" key="1">
    <citation type="journal article" date="2014" name="Genome Announc.">
        <title>Genome Sequence of Yersinia similis Y228T, a Member of the Yersinia pseudotuberculosis Complex.</title>
        <authorList>
            <person name="Sprague L.D."/>
            <person name="Neubauer H."/>
        </authorList>
    </citation>
    <scope>NUCLEOTIDE SEQUENCE [LARGE SCALE GENOMIC DNA]</scope>
    <source>
        <strain evidence="2 3">228</strain>
    </source>
</reference>
<keyword evidence="1" id="KW-0233">DNA recombination</keyword>
<dbReference type="RefSeq" id="WP_025382322.1">
    <property type="nucleotide sequence ID" value="NZ_CGBP01000050.1"/>
</dbReference>
<evidence type="ECO:0000256" key="1">
    <source>
        <dbReference type="ARBA" id="ARBA00023172"/>
    </source>
</evidence>